<feature type="transmembrane region" description="Helical" evidence="1">
    <location>
        <begin position="23"/>
        <end position="39"/>
    </location>
</feature>
<keyword evidence="1" id="KW-0812">Transmembrane</keyword>
<dbReference type="PATRIC" id="fig|1232683.4.peg.1795"/>
<keyword evidence="1" id="KW-1133">Transmembrane helix</keyword>
<evidence type="ECO:0000313" key="2">
    <source>
        <dbReference type="EMBL" id="KEA64085.1"/>
    </source>
</evidence>
<reference evidence="2 3" key="1">
    <citation type="submission" date="2014-04" db="EMBL/GenBank/DDBJ databases">
        <title>Marinobacterium kochiensis sp. nov., isolated from sediment sample collected from Kochi backwaters in Kerala, India.</title>
        <authorList>
            <person name="Singh A."/>
            <person name="Pinnaka A.K."/>
        </authorList>
    </citation>
    <scope>NUCLEOTIDE SEQUENCE [LARGE SCALE GENOMIC DNA]</scope>
    <source>
        <strain evidence="2 3">AK27</strain>
    </source>
</reference>
<name>A0A081FZY0_9GAMM</name>
<comment type="caution">
    <text evidence="2">The sequence shown here is derived from an EMBL/GenBank/DDBJ whole genome shotgun (WGS) entry which is preliminary data.</text>
</comment>
<dbReference type="EMBL" id="JMQN01000021">
    <property type="protein sequence ID" value="KEA64085.1"/>
    <property type="molecule type" value="Genomic_DNA"/>
</dbReference>
<organism evidence="2 3">
    <name type="scientific">Marinobacterium lacunae</name>
    <dbReference type="NCBI Taxonomy" id="1232683"/>
    <lineage>
        <taxon>Bacteria</taxon>
        <taxon>Pseudomonadati</taxon>
        <taxon>Pseudomonadota</taxon>
        <taxon>Gammaproteobacteria</taxon>
        <taxon>Oceanospirillales</taxon>
        <taxon>Oceanospirillaceae</taxon>
        <taxon>Marinobacterium</taxon>
    </lineage>
</organism>
<keyword evidence="1" id="KW-0472">Membrane</keyword>
<dbReference type="Proteomes" id="UP000028252">
    <property type="component" value="Unassembled WGS sequence"/>
</dbReference>
<gene>
    <name evidence="2" type="ORF">ADIMK_1820</name>
</gene>
<evidence type="ECO:0000256" key="1">
    <source>
        <dbReference type="SAM" id="Phobius"/>
    </source>
</evidence>
<dbReference type="AlphaFoldDB" id="A0A081FZY0"/>
<evidence type="ECO:0000313" key="3">
    <source>
        <dbReference type="Proteomes" id="UP000028252"/>
    </source>
</evidence>
<protein>
    <submittedName>
        <fullName evidence="2">Uncharacterized protein</fullName>
    </submittedName>
</protein>
<keyword evidence="3" id="KW-1185">Reference proteome</keyword>
<sequence length="54" mass="6412">MLSYLNQIKNILMYLLHMNLNGVYQRSLLVFLFGGMLQVKESRNICLMFQKKKS</sequence>
<accession>A0A081FZY0</accession>
<proteinExistence type="predicted"/>